<evidence type="ECO:0000313" key="3">
    <source>
        <dbReference type="Proteomes" id="UP001497453"/>
    </source>
</evidence>
<sequence>MAASPLPRSTSSTQVLTESPIAGNLRIHASSPALKRKRSLLSNKRTATPSLPSFPSQPPYHFNLSDMLSSPVPEIPEIPPCPPSPVPTEIIELEPSPDVDHVDACVENGIKVRDFAYENLPDSCVIAHVWRNPINILAIHDRGIRRPSRHARYRLDGMNLYRLLESGWVTEKEAKMYWQKADWEAMEQYKARPGRAQVLLMSPEREKPTKRYRLLVMKANEDPDREIPDSEIWMPDDEPGMWDGEGDTVIGKKLPEPLRPVHADPQDAHIAKKRKLDTGAEPSSLDTEIVPGAANEGDGEKAMEIDTDEPLEIPQRPLSPCGSEAELDISQDSNYHIRTFYYNEGLEDSTPPATPIIPDAPLHRSAVSSQVSMLPQPQARWPPLSQPPHRRIGRQATVILT</sequence>
<accession>A0ABP1D734</accession>
<evidence type="ECO:0000256" key="1">
    <source>
        <dbReference type="SAM" id="MobiDB-lite"/>
    </source>
</evidence>
<name>A0ABP1D734_9APHY</name>
<reference evidence="3" key="1">
    <citation type="submission" date="2024-04" db="EMBL/GenBank/DDBJ databases">
        <authorList>
            <person name="Shaw F."/>
            <person name="Minotto A."/>
        </authorList>
    </citation>
    <scope>NUCLEOTIDE SEQUENCE [LARGE SCALE GENOMIC DNA]</scope>
</reference>
<dbReference type="EMBL" id="OZ037945">
    <property type="protein sequence ID" value="CAL1702964.1"/>
    <property type="molecule type" value="Genomic_DNA"/>
</dbReference>
<feature type="region of interest" description="Disordered" evidence="1">
    <location>
        <begin position="276"/>
        <end position="299"/>
    </location>
</feature>
<dbReference type="Proteomes" id="UP001497453">
    <property type="component" value="Chromosome 2"/>
</dbReference>
<feature type="region of interest" description="Disordered" evidence="1">
    <location>
        <begin position="367"/>
        <end position="389"/>
    </location>
</feature>
<evidence type="ECO:0000313" key="2">
    <source>
        <dbReference type="EMBL" id="CAL1702964.1"/>
    </source>
</evidence>
<keyword evidence="3" id="KW-1185">Reference proteome</keyword>
<protein>
    <submittedName>
        <fullName evidence="2">Uncharacterized protein</fullName>
    </submittedName>
</protein>
<proteinExistence type="predicted"/>
<gene>
    <name evidence="2" type="ORF">GFSPODELE1_LOCUS4330</name>
</gene>
<organism evidence="2 3">
    <name type="scientific">Somion occarium</name>
    <dbReference type="NCBI Taxonomy" id="3059160"/>
    <lineage>
        <taxon>Eukaryota</taxon>
        <taxon>Fungi</taxon>
        <taxon>Dikarya</taxon>
        <taxon>Basidiomycota</taxon>
        <taxon>Agaricomycotina</taxon>
        <taxon>Agaricomycetes</taxon>
        <taxon>Polyporales</taxon>
        <taxon>Cerrenaceae</taxon>
        <taxon>Somion</taxon>
    </lineage>
</organism>